<dbReference type="PROSITE" id="PS51211">
    <property type="entry name" value="VITELLOGENIN"/>
    <property type="match status" value="1"/>
</dbReference>
<name>A0AAE0QWB3_9TELE</name>
<dbReference type="InterPro" id="IPR015095">
    <property type="entry name" value="AlkB_hom8_N"/>
</dbReference>
<evidence type="ECO:0000259" key="11">
    <source>
        <dbReference type="PROSITE" id="PS51211"/>
    </source>
</evidence>
<keyword evidence="9" id="KW-0812">Transmembrane</keyword>
<dbReference type="InterPro" id="IPR015817">
    <property type="entry name" value="Vitellinogen_open_b-sht_sub1"/>
</dbReference>
<dbReference type="InterPro" id="IPR043128">
    <property type="entry name" value="Rev_trsase/Diguanyl_cyclase"/>
</dbReference>
<proteinExistence type="inferred from homology"/>
<evidence type="ECO:0000256" key="8">
    <source>
        <dbReference type="SAM" id="MobiDB-lite"/>
    </source>
</evidence>
<dbReference type="SUPFAM" id="SSF56672">
    <property type="entry name" value="DNA/RNA polymerases"/>
    <property type="match status" value="2"/>
</dbReference>
<dbReference type="Pfam" id="PF00078">
    <property type="entry name" value="RVT_1"/>
    <property type="match status" value="2"/>
</dbReference>
<evidence type="ECO:0000256" key="2">
    <source>
        <dbReference type="ARBA" id="ARBA00012180"/>
    </source>
</evidence>
<keyword evidence="5" id="KW-1015">Disulfide bond</keyword>
<keyword evidence="3" id="KW-0597">Phosphoprotein</keyword>
<dbReference type="Pfam" id="PF01347">
    <property type="entry name" value="Vitellogenin_N"/>
    <property type="match status" value="3"/>
</dbReference>
<dbReference type="PANTHER" id="PTHR47510">
    <property type="entry name" value="REVERSE TRANSCRIPTASE DOMAIN-CONTAINING PROTEIN"/>
    <property type="match status" value="1"/>
</dbReference>
<feature type="transmembrane region" description="Helical" evidence="9">
    <location>
        <begin position="3005"/>
        <end position="3026"/>
    </location>
</feature>
<dbReference type="InterPro" id="IPR011030">
    <property type="entry name" value="Lipovitellin_superhlx_dom"/>
</dbReference>
<keyword evidence="13" id="KW-1185">Reference proteome</keyword>
<keyword evidence="4" id="KW-0732">Signal</keyword>
<dbReference type="Pfam" id="PF09172">
    <property type="entry name" value="Vit_open_b-sht"/>
    <property type="match status" value="1"/>
</dbReference>
<dbReference type="SUPFAM" id="SSF48431">
    <property type="entry name" value="Lipovitellin-phosvitin complex, superhelical domain"/>
    <property type="match status" value="1"/>
</dbReference>
<dbReference type="Proteomes" id="UP001274896">
    <property type="component" value="Unassembled WGS sequence"/>
</dbReference>
<dbReference type="Gene3D" id="3.60.10.10">
    <property type="entry name" value="Endonuclease/exonuclease/phosphatase"/>
    <property type="match status" value="2"/>
</dbReference>
<reference evidence="12" key="1">
    <citation type="submission" date="2023-06" db="EMBL/GenBank/DDBJ databases">
        <title>Male Hemibagrus guttatus genome.</title>
        <authorList>
            <person name="Bian C."/>
        </authorList>
    </citation>
    <scope>NUCLEOTIDE SEQUENCE</scope>
    <source>
        <strain evidence="12">Male_cb2023</strain>
        <tissue evidence="12">Muscle</tissue>
    </source>
</reference>
<evidence type="ECO:0000256" key="4">
    <source>
        <dbReference type="ARBA" id="ARBA00022729"/>
    </source>
</evidence>
<dbReference type="Pfam" id="PF09004">
    <property type="entry name" value="ALKBH8_N"/>
    <property type="match status" value="1"/>
</dbReference>
<gene>
    <name evidence="12" type="ORF">QTP70_032951</name>
</gene>
<organism evidence="12 13">
    <name type="scientific">Hemibagrus guttatus</name>
    <dbReference type="NCBI Taxonomy" id="175788"/>
    <lineage>
        <taxon>Eukaryota</taxon>
        <taxon>Metazoa</taxon>
        <taxon>Chordata</taxon>
        <taxon>Craniata</taxon>
        <taxon>Vertebrata</taxon>
        <taxon>Euteleostomi</taxon>
        <taxon>Actinopterygii</taxon>
        <taxon>Neopterygii</taxon>
        <taxon>Teleostei</taxon>
        <taxon>Ostariophysi</taxon>
        <taxon>Siluriformes</taxon>
        <taxon>Bagridae</taxon>
        <taxon>Hemibagrus</taxon>
    </lineage>
</organism>
<evidence type="ECO:0000313" key="12">
    <source>
        <dbReference type="EMBL" id="KAK3533834.1"/>
    </source>
</evidence>
<dbReference type="SMART" id="SM01170">
    <property type="entry name" value="DUF1944"/>
    <property type="match status" value="1"/>
</dbReference>
<evidence type="ECO:0000256" key="6">
    <source>
        <dbReference type="ARBA" id="ARBA00023180"/>
    </source>
</evidence>
<evidence type="ECO:0000256" key="1">
    <source>
        <dbReference type="ARBA" id="ARBA00010879"/>
    </source>
</evidence>
<evidence type="ECO:0000259" key="10">
    <source>
        <dbReference type="PROSITE" id="PS50878"/>
    </source>
</evidence>
<dbReference type="Gene3D" id="2.20.90.10">
    <property type="entry name" value="Vitellinogen, beta-sheet shell domain"/>
    <property type="match status" value="1"/>
</dbReference>
<protein>
    <recommendedName>
        <fullName evidence="2">ribonuclease H</fullName>
        <ecNumber evidence="2">3.1.26.4</ecNumber>
    </recommendedName>
</protein>
<keyword evidence="9" id="KW-0472">Membrane</keyword>
<keyword evidence="6" id="KW-0325">Glycoprotein</keyword>
<comment type="similarity">
    <text evidence="1">Belongs to the beta type-B retroviral polymerase family. HERV class-II K(HML-2) pol subfamily.</text>
</comment>
<evidence type="ECO:0000256" key="3">
    <source>
        <dbReference type="ARBA" id="ARBA00022553"/>
    </source>
</evidence>
<dbReference type="InterPro" id="IPR001747">
    <property type="entry name" value="Vitellogenin_N"/>
</dbReference>
<dbReference type="FunFam" id="2.20.80.10:FF:000001">
    <property type="entry name" value="Vitellogenin 7"/>
    <property type="match status" value="1"/>
</dbReference>
<dbReference type="Gene3D" id="2.20.80.10">
    <property type="entry name" value="Lipovitellin-phosvitin complex, chain A, domain 4"/>
    <property type="match status" value="1"/>
</dbReference>
<dbReference type="PANTHER" id="PTHR47510:SF3">
    <property type="entry name" value="ENDO_EXONUCLEASE_PHOSPHATASE DOMAIN-CONTAINING PROTEIN"/>
    <property type="match status" value="1"/>
</dbReference>
<dbReference type="PROSITE" id="PS50878">
    <property type="entry name" value="RT_POL"/>
    <property type="match status" value="2"/>
</dbReference>
<comment type="caution">
    <text evidence="7">Lacks conserved residue(s) required for the propagation of feature annotation.</text>
</comment>
<dbReference type="SMART" id="SM01169">
    <property type="entry name" value="DUF1943"/>
    <property type="match status" value="1"/>
</dbReference>
<feature type="domain" description="Vitellogenin" evidence="11">
    <location>
        <begin position="812"/>
        <end position="1654"/>
    </location>
</feature>
<dbReference type="GO" id="GO:0016706">
    <property type="term" value="F:2-oxoglutarate-dependent dioxygenase activity"/>
    <property type="evidence" value="ECO:0007669"/>
    <property type="project" value="InterPro"/>
</dbReference>
<dbReference type="SMART" id="SM00638">
    <property type="entry name" value="LPD_N"/>
    <property type="match status" value="1"/>
</dbReference>
<dbReference type="InterPro" id="IPR015819">
    <property type="entry name" value="Lipid_transp_b-sht_shell"/>
</dbReference>
<dbReference type="GO" id="GO:0004523">
    <property type="term" value="F:RNA-DNA hybrid ribonuclease activity"/>
    <property type="evidence" value="ECO:0007669"/>
    <property type="project" value="UniProtKB-EC"/>
</dbReference>
<dbReference type="InterPro" id="IPR037088">
    <property type="entry name" value="Vitellinogen_b-sht_shell_sf"/>
</dbReference>
<evidence type="ECO:0000256" key="9">
    <source>
        <dbReference type="SAM" id="Phobius"/>
    </source>
</evidence>
<accession>A0AAE0QWB3</accession>
<evidence type="ECO:0000313" key="13">
    <source>
        <dbReference type="Proteomes" id="UP001274896"/>
    </source>
</evidence>
<feature type="domain" description="Reverse transcriptase" evidence="10">
    <location>
        <begin position="395"/>
        <end position="638"/>
    </location>
</feature>
<sequence>MGMVGCELEEKERFWSELDEVMESIPTGERVVIGADFNGHVGEGNTGDEEVMGKFGVKERNLEGQMVVDFAKRMDMGVVNTYFQKREEHRVTYKSGGRSTQVDYILCRRGNLKEISDCKVVVGESVARQHRMVVCRMTLMVCKKKRSEIEKKTKWWKLEKEECCEEFRQKLRQALGGQVVLPDDWETTAEVIRETGRKVLGVSSGRRKEDKETWWWNEEVQDSIQRKRLAKKKWDMDRTEENRQEYKELQCRVKKEVSKAKQKAYDELYTRLDTREGEKDLYRLARQRDRDGKDVQQVRVIKDRDGRVLTSEESVQRRWKEYFEELMNEENEREKRVEGVNSVEQKVDKIRKDEVRKALKRMKSGKAVGPDDIPVEVWKCLGEAAVEFLASLFNRVLERERMPEEWRRSVLVPIFKNKGDVQSCSNYRGIKLMSHTMKVWERVVEARLRKVVEICEQQYGFMPRKSTTDAIFALRILMEKYRDGQRELHCVFVDLEKAYDRVPREELWYCMRKSGVAEKYVRVVQDMYERSRTVVRCAVGQTEEFNVEVGLHQGSALSPFLFVIVMDQLSEEVRQESPWTMMFADDIVICSESRKQVEENLERWRFALERRGMKVSRSKYMCVLDSREGEKDLYRLARQRDRDGKDVQQVRVIKDRDGKVLTSEESVQRRWKEYFEELMNEENEKEKRVEGVNSVEEKVDKIRKDEVRKALKRMKSGKEVGPDDIPVEVWKRRGMKVSRSKTEYMCVNEREGSGTVRLQGEEVKNLQEFKYLGSTVQSNGECGKEVKKRVQAGWNGQRKVSGVLCDRKISARIKGKVYRTVARPAMLYGLETVSLRKRQESELEVAELKMLRFSLGVTRLDRIRNEYIRGTAHVGRLGDKVREARLRWFGHVQRRENSREGEKDLYRLARQRDRDGKDVQQVRVIKDRDGKVLTSEESVQRRWKEYFEELMNEENEKEKRVEGVNSVEEKVDKIRKDEVRKALKRMKSGKEVGPDDIPVEVWKRRGMKVSRSKTEYMCVNEREGSGTVRLQGEEVKNLQEFKYLGSTVQSNGECGKEVKKRVQAGWNGQRKVSGVLCDRKISARIKGKVYRTVARPAMLYGLETVSLRKRQESELEVAELKMLRFSLGVTRLDRIRNEYIRGTAHVGRLGDKVREARLRWFGHVQRRETSHQINLVPEFAVGKTFVYKYEGLLLGGLPQEGLAKAGVKVSGKVHISAVAQNTFLMKLSDPQLFEYTGIWPQDAFKPAAKLTSTLNAQLVIPIKYEYANGVVGKIFAPAGVSATVLNLHRGILNVLQLNLKNTQNVYELHEAGTQGVCKTHYMISEDLKTHQIAVRISKDLTDCHKRVMKDIGLAYTETCVECQQVISNYLTKVLQHLVANNEVMAHEDAPLKFVQLVQLMRVATLEKIEAIWSQYKTKPLHRRWILDALPVVGTTVALRFLKEKFQADEFAPIHESAAEAISKREIHEITLALKVMGNAGHPASLKTIMKLLPGFGSAAAAIRLRVQIDAILALRNIAKKEPKMVQPVALQLFMDKALHPELRMVACIVLFETKPSVALMATVGGALEKETNMHVVSFAYSNIKSLTRCMAPDYMHVAAAANVAIRMLSPKLDRLSYHFSRAVHYDLYISPLMVGAAGSAYLINDAATILPRAVVTRARAYLAGAAADVLEVGVRTEGLQEALQKSPAAEENVDHITKIKRTFKSLMDWKSFPTNQPLASIFVKVLGQEVAFANIDKNFIKVIIEQATQAVKALQKGIAFQYAKPLLAAEVRRILPSSLGVPMELGYYTAAVATAALNVQATITPSLPENPEELSLDQLMKTDLQLQAEARPSVALQTFAVIGVNTALIQAAVMARRKVHTALPGKLAIRADLPQGNVKLEVLPAAVPDHIAAVSFETVAVARNTEDLPSERVMSLAPPASSDAAQRLIPASVQKTLCGVAPYIHIKGCLEIASQNAGLMGLNPLYYFVGQHSAKISVSRDDRPALERLELEIQVGPKAAEKLMKEISLVDVENLEESSILLKLREILEGGPRNNSSSSKSSSSSVSSSKSVSNSRSSSSSRSSRNSRSASSSRSSSSVRVSKNTSSYDQFQKFHKDQYLSPQAMSKASSASSIEAIQRQAKFLGDAVPPVFALIARAVRADRKLGYQIAAYLDKPTSRVQVVFASISEDDKWKICADAGSRSRWRRRWPPQCAALQCLFCFFGGAVALFKCFKKRKRGKRAGALVKLRQRGFRTVLPSIHLANLRSLPNKMDELLLLSRTNKDFSNSAALCFTESWLNDAIPDSALNLPGFQLFRADRVAESAGKSRGGGTCFYINERWCTDVTVLKKMCCPDLEAFFINCKPFYSPREFSSFILVSVYIPPQAHVSSALQHLADEITHTEQQHPDSVIIILGDFNKANLSHELPKFKQHISCPTRDKNILDHCYTTIKDAYRSVPRAALGLSDHCLVHLLPTYRPKLKSAKPVVRTVKRWTSETEQDLQACFECTDWSIFEAGATDLDELTETVTSYISFCEDMCIPTRTYLSFNNDKPWFTSKLRHLRQAKEDAFRNGDRVLYNQARNTLNKEIRVAKRSYAKKLENQFSANDPASVWKGLKYITNYKTPSPSTEANQQLAEDLNEFYCRFETAGLTPHAPSEHLSIQPLTPPATPLSPPPALRISEDDVRQIFLKQKKRKAPGPDGVTPVCLRTCADQLAFIFSQIFNRSLELCEVPACFKRSTIIPIPKKPKITGLNDYRPVALTSVVMKSFERLVLAYLKNITGPLLDPLQFAYRANRSVDDAVNMGLHFILQHLDKSGTYVRLLFVDFSSAFNTIIPTLLQTKLTQLSVPSSICQWITSFLTDRHQLVKLGKFKSNSRTTSTGAPQGCVLSPLLFSLYTNDCTSTDPSIKLLKFADDTTVIGLIQDGDESAYRQEIEQLAAWCSRNNLELNTLKTVEMIVDFRRNTPALPPLTIMNSTVPTVASFRFLGTTISQDLKWDTHIDATIKKAQQRLYFLRQLRKFNLPQELLIHFYSAVIESVLCTSITVWFGSATKSDMRRLQRTVRTAERIIGAPLPTLQELYTSRVRKRALKITLDPSHPGHILFDLLPSGRRYRAANTRTARHKNSFFPQAIYLLNS</sequence>
<dbReference type="Pfam" id="PF09175">
    <property type="entry name" value="Vit_b-sht_shell"/>
    <property type="match status" value="1"/>
</dbReference>
<dbReference type="InterPro" id="IPR036691">
    <property type="entry name" value="Endo/exonu/phosph_ase_sf"/>
</dbReference>
<feature type="region of interest" description="Disordered" evidence="8">
    <location>
        <begin position="2031"/>
        <end position="2084"/>
    </location>
</feature>
<feature type="domain" description="Reverse transcriptase" evidence="10">
    <location>
        <begin position="2703"/>
        <end position="2969"/>
    </location>
</feature>
<dbReference type="EC" id="3.1.26.4" evidence="2"/>
<dbReference type="InterPro" id="IPR015816">
    <property type="entry name" value="Vitellinogen_b-sht_N"/>
</dbReference>
<evidence type="ECO:0000256" key="7">
    <source>
        <dbReference type="PROSITE-ProRule" id="PRU00557"/>
    </source>
</evidence>
<dbReference type="InterPro" id="IPR000477">
    <property type="entry name" value="RT_dom"/>
</dbReference>
<evidence type="ECO:0000256" key="5">
    <source>
        <dbReference type="ARBA" id="ARBA00023157"/>
    </source>
</evidence>
<dbReference type="EMBL" id="JAUCMX010000010">
    <property type="protein sequence ID" value="KAK3533834.1"/>
    <property type="molecule type" value="Genomic_DNA"/>
</dbReference>
<feature type="compositionally biased region" description="Low complexity" evidence="8">
    <location>
        <begin position="2033"/>
        <end position="2084"/>
    </location>
</feature>
<dbReference type="SUPFAM" id="SSF56219">
    <property type="entry name" value="DNase I-like"/>
    <property type="match status" value="2"/>
</dbReference>
<dbReference type="InterPro" id="IPR043502">
    <property type="entry name" value="DNA/RNA_pol_sf"/>
</dbReference>
<dbReference type="Gene3D" id="2.30.230.10">
    <property type="entry name" value="Lipovitellin, beta-sheet shell regions, chain A"/>
    <property type="match status" value="1"/>
</dbReference>
<dbReference type="SUPFAM" id="SSF56968">
    <property type="entry name" value="Lipovitellin-phosvitin complex, beta-sheet shell regions"/>
    <property type="match status" value="3"/>
</dbReference>
<keyword evidence="9" id="KW-1133">Transmembrane helix</keyword>
<dbReference type="Gene3D" id="1.25.10.20">
    <property type="entry name" value="Vitellinogen, superhelical"/>
    <property type="match status" value="1"/>
</dbReference>
<dbReference type="GO" id="GO:0008168">
    <property type="term" value="F:methyltransferase activity"/>
    <property type="evidence" value="ECO:0007669"/>
    <property type="project" value="InterPro"/>
</dbReference>
<dbReference type="Gene3D" id="2.20.50.20">
    <property type="entry name" value="Lipovitellin. Chain A, domain 3"/>
    <property type="match status" value="2"/>
</dbReference>
<comment type="caution">
    <text evidence="12">The sequence shown here is derived from an EMBL/GenBank/DDBJ whole genome shotgun (WGS) entry which is preliminary data.</text>
</comment>
<dbReference type="InterPro" id="IPR015255">
    <property type="entry name" value="Vitellinogen_open_b-sht"/>
</dbReference>
<dbReference type="GO" id="GO:0005319">
    <property type="term" value="F:lipid transporter activity"/>
    <property type="evidence" value="ECO:0007669"/>
    <property type="project" value="InterPro"/>
</dbReference>
<dbReference type="Gene3D" id="3.30.70.270">
    <property type="match status" value="1"/>
</dbReference>
<dbReference type="InterPro" id="IPR015258">
    <property type="entry name" value="Vitellinogen_b-sht_shell"/>
</dbReference>
<dbReference type="CDD" id="cd01650">
    <property type="entry name" value="RT_nLTR_like"/>
    <property type="match status" value="2"/>
</dbReference>